<dbReference type="GO" id="GO:0005737">
    <property type="term" value="C:cytoplasm"/>
    <property type="evidence" value="ECO:0007669"/>
    <property type="project" value="UniProtKB-ARBA"/>
</dbReference>
<dbReference type="GO" id="GO:0003735">
    <property type="term" value="F:structural constituent of ribosome"/>
    <property type="evidence" value="ECO:0007669"/>
    <property type="project" value="InterPro"/>
</dbReference>
<dbReference type="GO" id="GO:0015935">
    <property type="term" value="C:small ribosomal subunit"/>
    <property type="evidence" value="ECO:0007669"/>
    <property type="project" value="TreeGrafter"/>
</dbReference>
<evidence type="ECO:0000256" key="6">
    <source>
        <dbReference type="ARBA" id="ARBA00023274"/>
    </source>
</evidence>
<evidence type="ECO:0000256" key="7">
    <source>
        <dbReference type="ARBA" id="ARBA00035167"/>
    </source>
</evidence>
<evidence type="ECO:0000256" key="9">
    <source>
        <dbReference type="HAMAP-Rule" id="MF_00537"/>
    </source>
</evidence>
<evidence type="ECO:0000256" key="3">
    <source>
        <dbReference type="ARBA" id="ARBA00022730"/>
    </source>
</evidence>
<sequence length="101" mass="11648">MARRSLRSRQARREELVAQYAARRTELKETIRSPQTDPADRAAAVRRLSRLPRDSSPVRLRSRDVVDGRPRGVLTRFGLSRIRFRDAALRGQLPGIRKASW</sequence>
<dbReference type="Proteomes" id="UP000662857">
    <property type="component" value="Chromosome"/>
</dbReference>
<evidence type="ECO:0000313" key="11">
    <source>
        <dbReference type="Proteomes" id="UP000662857"/>
    </source>
</evidence>
<dbReference type="PANTHER" id="PTHR19836:SF23">
    <property type="entry name" value="SMALL RIBOSOMAL SUBUNIT PROTEIN US14A"/>
    <property type="match status" value="1"/>
</dbReference>
<dbReference type="InterPro" id="IPR023036">
    <property type="entry name" value="Ribosomal_uS14_bac/plastid"/>
</dbReference>
<protein>
    <recommendedName>
        <fullName evidence="7 9">Small ribosomal subunit protein uS14</fullName>
    </recommendedName>
</protein>
<dbReference type="Pfam" id="PF00253">
    <property type="entry name" value="Ribosomal_S14"/>
    <property type="match status" value="1"/>
</dbReference>
<dbReference type="RefSeq" id="WP_239675286.1">
    <property type="nucleotide sequence ID" value="NZ_CP070499.1"/>
</dbReference>
<dbReference type="InterPro" id="IPR001209">
    <property type="entry name" value="Ribosomal_uS14"/>
</dbReference>
<dbReference type="GO" id="GO:0019843">
    <property type="term" value="F:rRNA binding"/>
    <property type="evidence" value="ECO:0007669"/>
    <property type="project" value="UniProtKB-UniRule"/>
</dbReference>
<comment type="similarity">
    <text evidence="2 9">Belongs to the universal ribosomal protein uS14 family.</text>
</comment>
<keyword evidence="11" id="KW-1185">Reference proteome</keyword>
<dbReference type="AlphaFoldDB" id="A0A895YCX8"/>
<evidence type="ECO:0000256" key="8">
    <source>
        <dbReference type="ARBA" id="ARBA00047110"/>
    </source>
</evidence>
<dbReference type="GO" id="GO:0006412">
    <property type="term" value="P:translation"/>
    <property type="evidence" value="ECO:0007669"/>
    <property type="project" value="UniProtKB-UniRule"/>
</dbReference>
<name>A0A895YCX8_9ACTN</name>
<dbReference type="Gene3D" id="1.10.287.1480">
    <property type="match status" value="1"/>
</dbReference>
<dbReference type="EMBL" id="CP070499">
    <property type="protein sequence ID" value="QSB13209.1"/>
    <property type="molecule type" value="Genomic_DNA"/>
</dbReference>
<reference evidence="10" key="1">
    <citation type="submission" date="2021-02" db="EMBL/GenBank/DDBJ databases">
        <title>Natrosporangium hydrolyticum gen. nov., sp. nov, a haloalkaliphilic actinobacterium from a soda solonchak soil.</title>
        <authorList>
            <person name="Sorokin D.Y."/>
            <person name="Khijniak T.V."/>
            <person name="Zakharycheva A.P."/>
            <person name="Boueva O.V."/>
            <person name="Ariskina E.V."/>
            <person name="Hahnke R.L."/>
            <person name="Bunk B."/>
            <person name="Sproer C."/>
            <person name="Schumann P."/>
            <person name="Evtushenko L.I."/>
            <person name="Kublanov I.V."/>
        </authorList>
    </citation>
    <scope>NUCLEOTIDE SEQUENCE</scope>
    <source>
        <strain evidence="10">DSM 106523</strain>
    </source>
</reference>
<dbReference type="NCBIfam" id="NF006477">
    <property type="entry name" value="PRK08881.1"/>
    <property type="match status" value="1"/>
</dbReference>
<gene>
    <name evidence="9 10" type="primary">rpsN</name>
    <name evidence="10" type="ORF">JQS43_16420</name>
</gene>
<comment type="subunit">
    <text evidence="8 9">Part of the 30S ribosomal subunit. Contacts proteins S3 and S10.</text>
</comment>
<keyword evidence="4 9" id="KW-0694">RNA-binding</keyword>
<evidence type="ECO:0000256" key="2">
    <source>
        <dbReference type="ARBA" id="ARBA00009083"/>
    </source>
</evidence>
<dbReference type="SUPFAM" id="SSF57716">
    <property type="entry name" value="Glucocorticoid receptor-like (DNA-binding domain)"/>
    <property type="match status" value="1"/>
</dbReference>
<dbReference type="KEGG" id="nhy:JQS43_16420"/>
<evidence type="ECO:0000256" key="1">
    <source>
        <dbReference type="ARBA" id="ARBA00003686"/>
    </source>
</evidence>
<keyword evidence="6 9" id="KW-0687">Ribonucleoprotein</keyword>
<evidence type="ECO:0000256" key="4">
    <source>
        <dbReference type="ARBA" id="ARBA00022884"/>
    </source>
</evidence>
<accession>A0A895YCX8</accession>
<evidence type="ECO:0000313" key="10">
    <source>
        <dbReference type="EMBL" id="QSB13209.1"/>
    </source>
</evidence>
<dbReference type="HAMAP" id="MF_00537">
    <property type="entry name" value="Ribosomal_uS14_1"/>
    <property type="match status" value="1"/>
</dbReference>
<organism evidence="10 11">
    <name type="scientific">Natronosporangium hydrolyticum</name>
    <dbReference type="NCBI Taxonomy" id="2811111"/>
    <lineage>
        <taxon>Bacteria</taxon>
        <taxon>Bacillati</taxon>
        <taxon>Actinomycetota</taxon>
        <taxon>Actinomycetes</taxon>
        <taxon>Micromonosporales</taxon>
        <taxon>Micromonosporaceae</taxon>
        <taxon>Natronosporangium</taxon>
    </lineage>
</organism>
<evidence type="ECO:0000256" key="5">
    <source>
        <dbReference type="ARBA" id="ARBA00022980"/>
    </source>
</evidence>
<dbReference type="FunFam" id="1.10.287.1480:FF:000001">
    <property type="entry name" value="30S ribosomal protein S14"/>
    <property type="match status" value="1"/>
</dbReference>
<dbReference type="PANTHER" id="PTHR19836">
    <property type="entry name" value="30S RIBOSOMAL PROTEIN S14"/>
    <property type="match status" value="1"/>
</dbReference>
<proteinExistence type="inferred from homology"/>
<keyword evidence="5 9" id="KW-0689">Ribosomal protein</keyword>
<comment type="function">
    <text evidence="1 9">Binds 16S rRNA, required for the assembly of 30S particles and may also be responsible for determining the conformation of the 16S rRNA at the A site.</text>
</comment>
<keyword evidence="3 9" id="KW-0699">rRNA-binding</keyword>